<dbReference type="Proteomes" id="UP000006671">
    <property type="component" value="Unassembled WGS sequence"/>
</dbReference>
<dbReference type="EMBL" id="GG738847">
    <property type="protein sequence ID" value="EFC49644.1"/>
    <property type="molecule type" value="Genomic_DNA"/>
</dbReference>
<evidence type="ECO:0000313" key="2">
    <source>
        <dbReference type="EMBL" id="EFC49644.1"/>
    </source>
</evidence>
<proteinExistence type="predicted"/>
<dbReference type="VEuPathDB" id="AmoebaDB:NAEGRDRAFT_62152"/>
<dbReference type="AlphaFoldDB" id="D2V032"/>
<feature type="region of interest" description="Disordered" evidence="1">
    <location>
        <begin position="1"/>
        <end position="63"/>
    </location>
</feature>
<dbReference type="RefSeq" id="XP_002682388.1">
    <property type="nucleotide sequence ID" value="XM_002682342.1"/>
</dbReference>
<protein>
    <submittedName>
        <fullName evidence="2">Predicted protein</fullName>
    </submittedName>
</protein>
<reference evidence="2 3" key="1">
    <citation type="journal article" date="2010" name="Cell">
        <title>The genome of Naegleria gruberi illuminates early eukaryotic versatility.</title>
        <authorList>
            <person name="Fritz-Laylin L.K."/>
            <person name="Prochnik S.E."/>
            <person name="Ginger M.L."/>
            <person name="Dacks J.B."/>
            <person name="Carpenter M.L."/>
            <person name="Field M.C."/>
            <person name="Kuo A."/>
            <person name="Paredez A."/>
            <person name="Chapman J."/>
            <person name="Pham J."/>
            <person name="Shu S."/>
            <person name="Neupane R."/>
            <person name="Cipriano M."/>
            <person name="Mancuso J."/>
            <person name="Tu H."/>
            <person name="Salamov A."/>
            <person name="Lindquist E."/>
            <person name="Shapiro H."/>
            <person name="Lucas S."/>
            <person name="Grigoriev I.V."/>
            <person name="Cande W.Z."/>
            <person name="Fulton C."/>
            <person name="Rokhsar D.S."/>
            <person name="Dawson S.C."/>
        </authorList>
    </citation>
    <scope>NUCLEOTIDE SEQUENCE [LARGE SCALE GENOMIC DNA]</scope>
    <source>
        <strain evidence="2 3">NEG-M</strain>
    </source>
</reference>
<dbReference type="OrthoDB" id="445919at2759"/>
<dbReference type="OMA" id="SAENDMY"/>
<accession>D2V032</accession>
<keyword evidence="3" id="KW-1185">Reference proteome</keyword>
<gene>
    <name evidence="2" type="ORF">NAEGRDRAFT_62152</name>
</gene>
<organism evidence="3">
    <name type="scientific">Naegleria gruberi</name>
    <name type="common">Amoeba</name>
    <dbReference type="NCBI Taxonomy" id="5762"/>
    <lineage>
        <taxon>Eukaryota</taxon>
        <taxon>Discoba</taxon>
        <taxon>Heterolobosea</taxon>
        <taxon>Tetramitia</taxon>
        <taxon>Eutetramitia</taxon>
        <taxon>Vahlkampfiidae</taxon>
        <taxon>Naegleria</taxon>
    </lineage>
</organism>
<evidence type="ECO:0000256" key="1">
    <source>
        <dbReference type="SAM" id="MobiDB-lite"/>
    </source>
</evidence>
<sequence length="364" mass="41281">MLLRLYQNQKSHHHHHDHVNKTSSSSSSTTTTTLGKQSTTLETKSKTGKLTTPEEDLYSIQSESSGNGSYVSHIEHLAGPILFSAPHGLQVYRGGEESQDSERVHSKELYTNEICLLLSLKIKKYLGIEASFVIWNPKTAKPKDKSNLDPNYLVASQFMSSPFHRFLHKLKKQYDGFPTLHVDIHGKINRKADRNIDIGIAPMMALWKDQKLAEKVKKDFCDRMQKAVSTCKKKYSGFKLTIDRDPYLSGYWGDNTVTTISHQSILLGMPGLQLEIPMDVRKDLMTNDDLVEQLAKAIAESYKTSVTSIFSKEWKEVEAKLDAVKTELLSHEQTKHNSKTFDSMISQMISEFEIIETSQKGKKI</sequence>
<feature type="compositionally biased region" description="Low complexity" evidence="1">
    <location>
        <begin position="22"/>
        <end position="33"/>
    </location>
</feature>
<evidence type="ECO:0000313" key="3">
    <source>
        <dbReference type="Proteomes" id="UP000006671"/>
    </source>
</evidence>
<dbReference type="GeneID" id="8855265"/>
<name>D2V032_NAEGR</name>
<dbReference type="InParanoid" id="D2V032"/>
<dbReference type="eggNOG" id="ENOG502SRMX">
    <property type="taxonomic scope" value="Eukaryota"/>
</dbReference>
<dbReference type="KEGG" id="ngr:NAEGRDRAFT_62152"/>